<sequence length="417" mass="45471">MAVPTIDQLKQVYGVAAEKAAERLKVLENRYIDRFGEADLEFFSAPGRTEIIGNHTDHNGGKILAASITMDTIAAAAPNGTNTIEIVSEGYSQPIVFDVDAVETIPPCQGSLSLVAGMVRALRDRKYRVAGFNATVSSEVIPSAGVSSSASFEMLIIQVIDHLFNNDSIERVDYAYIGQYAENVYWKKASGLMDQMACAVGGTIVLDFSDGVKYEKVDFSFDSLGCDLVIVNTGKGHADLSEEYSSVPQEMHAIANVFGVEQLSQISEDDLLRRLPEVRERVGSDRAVLRALHFFEECGRVDKAVQALHEGNRSEVLNLIEASGNSSWKWLQNAYVSSDPAEQSIPLALALTEIYLRRLGRGVCRLHGGGFAGVIMCVVPSEHTQDYVEYMAPYVGIENIYRTNIRQVGAACLNAGA</sequence>
<dbReference type="GO" id="GO:0006012">
    <property type="term" value="P:galactose metabolic process"/>
    <property type="evidence" value="ECO:0007669"/>
    <property type="project" value="InterPro"/>
</dbReference>
<evidence type="ECO:0000256" key="3">
    <source>
        <dbReference type="ARBA" id="ARBA00022777"/>
    </source>
</evidence>
<keyword evidence="2" id="KW-0547">Nucleotide-binding</keyword>
<protein>
    <submittedName>
        <fullName evidence="7">Galactokinase</fullName>
    </submittedName>
</protein>
<dbReference type="GO" id="GO:0004335">
    <property type="term" value="F:galactokinase activity"/>
    <property type="evidence" value="ECO:0007669"/>
    <property type="project" value="InterPro"/>
</dbReference>
<proteinExistence type="inferred from homology"/>
<dbReference type="InterPro" id="IPR019539">
    <property type="entry name" value="GalKase_N"/>
</dbReference>
<evidence type="ECO:0000313" key="8">
    <source>
        <dbReference type="Proteomes" id="UP000824078"/>
    </source>
</evidence>
<dbReference type="Gene3D" id="3.30.230.10">
    <property type="match status" value="1"/>
</dbReference>
<organism evidence="7 8">
    <name type="scientific">Candidatus Coprovicinus avistercoris</name>
    <dbReference type="NCBI Taxonomy" id="2840754"/>
    <lineage>
        <taxon>Bacteria</taxon>
        <taxon>Bacillati</taxon>
        <taxon>Actinomycetota</taxon>
        <taxon>Coriobacteriia</taxon>
        <taxon>Coriobacteriales</taxon>
        <taxon>Coriobacteriaceae</taxon>
        <taxon>Coriobacteriaceae incertae sedis</taxon>
        <taxon>Candidatus Coprovicinus</taxon>
    </lineage>
</organism>
<dbReference type="AlphaFoldDB" id="A0A9D1L4N6"/>
<accession>A0A9D1L4N6</accession>
<dbReference type="GO" id="GO:0005524">
    <property type="term" value="F:ATP binding"/>
    <property type="evidence" value="ECO:0007669"/>
    <property type="project" value="UniProtKB-KW"/>
</dbReference>
<feature type="domain" description="Galactokinase N-terminal" evidence="6">
    <location>
        <begin position="30"/>
        <end position="78"/>
    </location>
</feature>
<evidence type="ECO:0000259" key="6">
    <source>
        <dbReference type="Pfam" id="PF10509"/>
    </source>
</evidence>
<dbReference type="Pfam" id="PF10509">
    <property type="entry name" value="GalKase_gal_bdg"/>
    <property type="match status" value="1"/>
</dbReference>
<name>A0A9D1L4N6_9ACTN</name>
<keyword evidence="3" id="KW-0808">Transferase</keyword>
<reference evidence="7" key="2">
    <citation type="journal article" date="2021" name="PeerJ">
        <title>Extensive microbial diversity within the chicken gut microbiome revealed by metagenomics and culture.</title>
        <authorList>
            <person name="Gilroy R."/>
            <person name="Ravi A."/>
            <person name="Getino M."/>
            <person name="Pursley I."/>
            <person name="Horton D.L."/>
            <person name="Alikhan N.F."/>
            <person name="Baker D."/>
            <person name="Gharbi K."/>
            <person name="Hall N."/>
            <person name="Watson M."/>
            <person name="Adriaenssens E.M."/>
            <person name="Foster-Nyarko E."/>
            <person name="Jarju S."/>
            <person name="Secka A."/>
            <person name="Antonio M."/>
            <person name="Oren A."/>
            <person name="Chaudhuri R.R."/>
            <person name="La Ragione R."/>
            <person name="Hildebrand F."/>
            <person name="Pallen M.J."/>
        </authorList>
    </citation>
    <scope>NUCLEOTIDE SEQUENCE</scope>
    <source>
        <strain evidence="7">ChiHjej12B11-29160</strain>
    </source>
</reference>
<keyword evidence="3" id="KW-0418">Kinase</keyword>
<dbReference type="GO" id="GO:0005829">
    <property type="term" value="C:cytosol"/>
    <property type="evidence" value="ECO:0007669"/>
    <property type="project" value="TreeGrafter"/>
</dbReference>
<evidence type="ECO:0000256" key="4">
    <source>
        <dbReference type="ARBA" id="ARBA00022840"/>
    </source>
</evidence>
<dbReference type="InterPro" id="IPR006206">
    <property type="entry name" value="Mevalonate/galactokinase"/>
</dbReference>
<feature type="domain" description="GHMP kinase N-terminal" evidence="5">
    <location>
        <begin position="114"/>
        <end position="202"/>
    </location>
</feature>
<evidence type="ECO:0000313" key="7">
    <source>
        <dbReference type="EMBL" id="HIU24789.1"/>
    </source>
</evidence>
<comment type="caution">
    <text evidence="7">The sequence shown here is derived from an EMBL/GenBank/DDBJ whole genome shotgun (WGS) entry which is preliminary data.</text>
</comment>
<dbReference type="Gene3D" id="3.30.70.890">
    <property type="entry name" value="GHMP kinase, C-terminal domain"/>
    <property type="match status" value="1"/>
</dbReference>
<evidence type="ECO:0000256" key="1">
    <source>
        <dbReference type="ARBA" id="ARBA00006566"/>
    </source>
</evidence>
<dbReference type="EMBL" id="DVMQ01000020">
    <property type="protein sequence ID" value="HIU24789.1"/>
    <property type="molecule type" value="Genomic_DNA"/>
</dbReference>
<dbReference type="InterPro" id="IPR036554">
    <property type="entry name" value="GHMP_kinase_C_sf"/>
</dbReference>
<evidence type="ECO:0000256" key="2">
    <source>
        <dbReference type="ARBA" id="ARBA00022741"/>
    </source>
</evidence>
<dbReference type="PRINTS" id="PR00473">
    <property type="entry name" value="GALCTOKINASE"/>
</dbReference>
<dbReference type="InterPro" id="IPR006204">
    <property type="entry name" value="GHMP_kinase_N_dom"/>
</dbReference>
<evidence type="ECO:0000259" key="5">
    <source>
        <dbReference type="Pfam" id="PF00288"/>
    </source>
</evidence>
<dbReference type="InterPro" id="IPR000705">
    <property type="entry name" value="Galactokinase"/>
</dbReference>
<dbReference type="PIRSF" id="PIRSF000530">
    <property type="entry name" value="Galactokinase"/>
    <property type="match status" value="1"/>
</dbReference>
<dbReference type="PANTHER" id="PTHR10457">
    <property type="entry name" value="MEVALONATE KINASE/GALACTOKINASE"/>
    <property type="match status" value="1"/>
</dbReference>
<dbReference type="SUPFAM" id="SSF54211">
    <property type="entry name" value="Ribosomal protein S5 domain 2-like"/>
    <property type="match status" value="1"/>
</dbReference>
<dbReference type="PANTHER" id="PTHR10457:SF7">
    <property type="entry name" value="GALACTOKINASE-RELATED"/>
    <property type="match status" value="1"/>
</dbReference>
<keyword evidence="4" id="KW-0067">ATP-binding</keyword>
<dbReference type="Pfam" id="PF00288">
    <property type="entry name" value="GHMP_kinases_N"/>
    <property type="match status" value="1"/>
</dbReference>
<dbReference type="Proteomes" id="UP000824078">
    <property type="component" value="Unassembled WGS sequence"/>
</dbReference>
<reference evidence="7" key="1">
    <citation type="submission" date="2020-10" db="EMBL/GenBank/DDBJ databases">
        <authorList>
            <person name="Gilroy R."/>
        </authorList>
    </citation>
    <scope>NUCLEOTIDE SEQUENCE</scope>
    <source>
        <strain evidence="7">ChiHjej12B11-29160</strain>
    </source>
</reference>
<dbReference type="PRINTS" id="PR00959">
    <property type="entry name" value="MEVGALKINASE"/>
</dbReference>
<dbReference type="SUPFAM" id="SSF55060">
    <property type="entry name" value="GHMP Kinase, C-terminal domain"/>
    <property type="match status" value="1"/>
</dbReference>
<dbReference type="InterPro" id="IPR020568">
    <property type="entry name" value="Ribosomal_Su5_D2-typ_SF"/>
</dbReference>
<gene>
    <name evidence="7" type="ORF">IAD17_07695</name>
</gene>
<dbReference type="InterPro" id="IPR014721">
    <property type="entry name" value="Ribsml_uS5_D2-typ_fold_subgr"/>
</dbReference>
<comment type="similarity">
    <text evidence="1">Belongs to the GHMP kinase family. GalK subfamily.</text>
</comment>